<comment type="cofactor">
    <cofactor evidence="1">
        <name>FAD</name>
        <dbReference type="ChEBI" id="CHEBI:57692"/>
    </cofactor>
</comment>
<comment type="caution">
    <text evidence="6">The sequence shown here is derived from an EMBL/GenBank/DDBJ whole genome shotgun (WGS) entry which is preliminary data.</text>
</comment>
<dbReference type="RefSeq" id="WP_128219983.1">
    <property type="nucleotide sequence ID" value="NZ_CP034929.1"/>
</dbReference>
<dbReference type="PANTHER" id="PTHR43400:SF10">
    <property type="entry name" value="3-OXOSTEROID 1-DEHYDROGENASE"/>
    <property type="match status" value="1"/>
</dbReference>
<sequence length="458" mass="47480">MSDGPDLVVAGAGGGLIAALRAARSGLQVLVVEASEHFRKGNNTAISTAMIPGIGSRWQAEAGVDDSVERFVGDVSKKTKGMGDLALAGTLARVSSPMLEWMADDLGFPLSLVTDFQYPGHTAFRCHTLEGRHGSVLLDLLVRAVEAEENIDLFVPARLVEVLVDGTEKVAGVVIEMPDGSREEIPTDAVLLSTNGYAGDAGLVGHHMPEIATAQYHGSEHSKGDALRIGAGLGAEVAYLDAYQGHAALSKHASTLVGWATIMHGGIVLNSEGKRFGDETQGYSEFAPLLAAQPGAEGWIVVDAEIHERCLAFTDYQHCVEAGAVLWADDVTGLAEVTKLPLDVVEAQLAAVAAVSAGEAEDEFGRTSFPHAIAPRYAAIKIIPALFHSQGGLCVDEHARVRRASGGVIEGLYASGGAANGISGHGSSGYLAGNGLLPALGLAFLAADHVAARATVTA</sequence>
<evidence type="ECO:0000313" key="7">
    <source>
        <dbReference type="Proteomes" id="UP001596098"/>
    </source>
</evidence>
<dbReference type="Proteomes" id="UP001596098">
    <property type="component" value="Unassembled WGS sequence"/>
</dbReference>
<dbReference type="SUPFAM" id="SSF51905">
    <property type="entry name" value="FAD/NAD(P)-binding domain"/>
    <property type="match status" value="1"/>
</dbReference>
<dbReference type="InterPro" id="IPR003953">
    <property type="entry name" value="FAD-dep_OxRdtase_2_FAD-bd"/>
</dbReference>
<keyword evidence="2" id="KW-0285">Flavoprotein</keyword>
<dbReference type="InterPro" id="IPR036188">
    <property type="entry name" value="FAD/NAD-bd_sf"/>
</dbReference>
<organism evidence="6 7">
    <name type="scientific">Nocardioides yefusunii</name>
    <dbReference type="NCBI Taxonomy" id="2500546"/>
    <lineage>
        <taxon>Bacteria</taxon>
        <taxon>Bacillati</taxon>
        <taxon>Actinomycetota</taxon>
        <taxon>Actinomycetes</taxon>
        <taxon>Propionibacteriales</taxon>
        <taxon>Nocardioidaceae</taxon>
        <taxon>Nocardioides</taxon>
    </lineage>
</organism>
<dbReference type="SUPFAM" id="SSF56425">
    <property type="entry name" value="Succinate dehydrogenase/fumarate reductase flavoprotein, catalytic domain"/>
    <property type="match status" value="1"/>
</dbReference>
<evidence type="ECO:0000259" key="5">
    <source>
        <dbReference type="Pfam" id="PF00890"/>
    </source>
</evidence>
<dbReference type="EMBL" id="JBHSQI010000004">
    <property type="protein sequence ID" value="MFC6153728.1"/>
    <property type="molecule type" value="Genomic_DNA"/>
</dbReference>
<evidence type="ECO:0000256" key="4">
    <source>
        <dbReference type="ARBA" id="ARBA00023002"/>
    </source>
</evidence>
<evidence type="ECO:0000256" key="2">
    <source>
        <dbReference type="ARBA" id="ARBA00022630"/>
    </source>
</evidence>
<dbReference type="Pfam" id="PF00890">
    <property type="entry name" value="FAD_binding_2"/>
    <property type="match status" value="1"/>
</dbReference>
<accession>A0ABW1QWU8</accession>
<dbReference type="Gene3D" id="3.90.700.10">
    <property type="entry name" value="Succinate dehydrogenase/fumarate reductase flavoprotein, catalytic domain"/>
    <property type="match status" value="1"/>
</dbReference>
<evidence type="ECO:0000256" key="1">
    <source>
        <dbReference type="ARBA" id="ARBA00001974"/>
    </source>
</evidence>
<dbReference type="PANTHER" id="PTHR43400">
    <property type="entry name" value="FUMARATE REDUCTASE"/>
    <property type="match status" value="1"/>
</dbReference>
<reference evidence="7" key="1">
    <citation type="journal article" date="2019" name="Int. J. Syst. Evol. Microbiol.">
        <title>The Global Catalogue of Microorganisms (GCM) 10K type strain sequencing project: providing services to taxonomists for standard genome sequencing and annotation.</title>
        <authorList>
            <consortium name="The Broad Institute Genomics Platform"/>
            <consortium name="The Broad Institute Genome Sequencing Center for Infectious Disease"/>
            <person name="Wu L."/>
            <person name="Ma J."/>
        </authorList>
    </citation>
    <scope>NUCLEOTIDE SEQUENCE [LARGE SCALE GENOMIC DNA]</scope>
    <source>
        <strain evidence="7">DFY28</strain>
    </source>
</reference>
<keyword evidence="7" id="KW-1185">Reference proteome</keyword>
<evidence type="ECO:0000256" key="3">
    <source>
        <dbReference type="ARBA" id="ARBA00022827"/>
    </source>
</evidence>
<dbReference type="InterPro" id="IPR050315">
    <property type="entry name" value="FAD-oxidoreductase_2"/>
</dbReference>
<proteinExistence type="predicted"/>
<name>A0ABW1QWU8_9ACTN</name>
<keyword evidence="4" id="KW-0560">Oxidoreductase</keyword>
<dbReference type="Gene3D" id="3.50.50.60">
    <property type="entry name" value="FAD/NAD(P)-binding domain"/>
    <property type="match status" value="1"/>
</dbReference>
<gene>
    <name evidence="6" type="ORF">ACFPWU_08635</name>
</gene>
<keyword evidence="3" id="KW-0274">FAD</keyword>
<dbReference type="InterPro" id="IPR027477">
    <property type="entry name" value="Succ_DH/fumarate_Rdtase_cat_sf"/>
</dbReference>
<evidence type="ECO:0000313" key="6">
    <source>
        <dbReference type="EMBL" id="MFC6153728.1"/>
    </source>
</evidence>
<protein>
    <submittedName>
        <fullName evidence="6">FAD-binding protein</fullName>
    </submittedName>
</protein>
<feature type="domain" description="FAD-dependent oxidoreductase 2 FAD-binding" evidence="5">
    <location>
        <begin position="6"/>
        <end position="424"/>
    </location>
</feature>